<feature type="region of interest" description="Disordered" evidence="1">
    <location>
        <begin position="90"/>
        <end position="125"/>
    </location>
</feature>
<name>A0AAD2Q2J0_9AGAR</name>
<comment type="caution">
    <text evidence="2">The sequence shown here is derived from an EMBL/GenBank/DDBJ whole genome shotgun (WGS) entry which is preliminary data.</text>
</comment>
<evidence type="ECO:0000256" key="1">
    <source>
        <dbReference type="SAM" id="MobiDB-lite"/>
    </source>
</evidence>
<evidence type="ECO:0000313" key="2">
    <source>
        <dbReference type="EMBL" id="CAK5267237.1"/>
    </source>
</evidence>
<sequence>MAADVCWPRGSLLYPSILGMCVASELSPLRVFAWQSRVRGSRPEPGNLGIFLHRAVHRLLRLRARALRRRRAGPQCMARRLDVLLPRLSGSHYTRGSRRSSRKKGWRQGRPRSGSDMSGSQAGLR</sequence>
<feature type="compositionally biased region" description="Polar residues" evidence="1">
    <location>
        <begin position="115"/>
        <end position="125"/>
    </location>
</feature>
<proteinExistence type="predicted"/>
<dbReference type="Proteomes" id="UP001295794">
    <property type="component" value="Unassembled WGS sequence"/>
</dbReference>
<reference evidence="2" key="1">
    <citation type="submission" date="2023-11" db="EMBL/GenBank/DDBJ databases">
        <authorList>
            <person name="De Vega J J."/>
            <person name="De Vega J J."/>
        </authorList>
    </citation>
    <scope>NUCLEOTIDE SEQUENCE</scope>
</reference>
<protein>
    <submittedName>
        <fullName evidence="2">Uncharacterized protein</fullName>
    </submittedName>
</protein>
<accession>A0AAD2Q2J0</accession>
<evidence type="ECO:0000313" key="3">
    <source>
        <dbReference type="Proteomes" id="UP001295794"/>
    </source>
</evidence>
<feature type="compositionally biased region" description="Basic residues" evidence="1">
    <location>
        <begin position="95"/>
        <end position="110"/>
    </location>
</feature>
<dbReference type="AlphaFoldDB" id="A0AAD2Q2J0"/>
<dbReference type="EMBL" id="CAVNYO010000118">
    <property type="protein sequence ID" value="CAK5267237.1"/>
    <property type="molecule type" value="Genomic_DNA"/>
</dbReference>
<organism evidence="2 3">
    <name type="scientific">Mycena citricolor</name>
    <dbReference type="NCBI Taxonomy" id="2018698"/>
    <lineage>
        <taxon>Eukaryota</taxon>
        <taxon>Fungi</taxon>
        <taxon>Dikarya</taxon>
        <taxon>Basidiomycota</taxon>
        <taxon>Agaricomycotina</taxon>
        <taxon>Agaricomycetes</taxon>
        <taxon>Agaricomycetidae</taxon>
        <taxon>Agaricales</taxon>
        <taxon>Marasmiineae</taxon>
        <taxon>Mycenaceae</taxon>
        <taxon>Mycena</taxon>
    </lineage>
</organism>
<gene>
    <name evidence="2" type="ORF">MYCIT1_LOCUS9580</name>
</gene>
<keyword evidence="3" id="KW-1185">Reference proteome</keyword>